<proteinExistence type="predicted"/>
<organism evidence="1 2">
    <name type="scientific">Salinisphaera aquimarina</name>
    <dbReference type="NCBI Taxonomy" id="2094031"/>
    <lineage>
        <taxon>Bacteria</taxon>
        <taxon>Pseudomonadati</taxon>
        <taxon>Pseudomonadota</taxon>
        <taxon>Gammaproteobacteria</taxon>
        <taxon>Salinisphaerales</taxon>
        <taxon>Salinisphaeraceae</taxon>
        <taxon>Salinisphaera</taxon>
    </lineage>
</organism>
<dbReference type="EMBL" id="JBHRSS010000001">
    <property type="protein sequence ID" value="MFC3102922.1"/>
    <property type="molecule type" value="Genomic_DNA"/>
</dbReference>
<dbReference type="RefSeq" id="WP_380686391.1">
    <property type="nucleotide sequence ID" value="NZ_JBHRSS010000001.1"/>
</dbReference>
<keyword evidence="2" id="KW-1185">Reference proteome</keyword>
<dbReference type="Proteomes" id="UP001595462">
    <property type="component" value="Unassembled WGS sequence"/>
</dbReference>
<accession>A0ABV7EJM3</accession>
<gene>
    <name evidence="1" type="ORF">ACFOSU_03355</name>
</gene>
<sequence length="101" mass="10765">MPKHSPRALAQYDFSVHIAPSGGEVVIDQDGDPSVTHDAEAVVADIAERMGGLGARPLIYRDSSGRYDGISHDGQQFLGFYPIGVTDESEALIHVDLGSLT</sequence>
<evidence type="ECO:0000313" key="2">
    <source>
        <dbReference type="Proteomes" id="UP001595462"/>
    </source>
</evidence>
<name>A0ABV7EJM3_9GAMM</name>
<protein>
    <submittedName>
        <fullName evidence="1">Uncharacterized protein</fullName>
    </submittedName>
</protein>
<comment type="caution">
    <text evidence="1">The sequence shown here is derived from an EMBL/GenBank/DDBJ whole genome shotgun (WGS) entry which is preliminary data.</text>
</comment>
<evidence type="ECO:0000313" key="1">
    <source>
        <dbReference type="EMBL" id="MFC3102922.1"/>
    </source>
</evidence>
<reference evidence="2" key="1">
    <citation type="journal article" date="2019" name="Int. J. Syst. Evol. Microbiol.">
        <title>The Global Catalogue of Microorganisms (GCM) 10K type strain sequencing project: providing services to taxonomists for standard genome sequencing and annotation.</title>
        <authorList>
            <consortium name="The Broad Institute Genomics Platform"/>
            <consortium name="The Broad Institute Genome Sequencing Center for Infectious Disease"/>
            <person name="Wu L."/>
            <person name="Ma J."/>
        </authorList>
    </citation>
    <scope>NUCLEOTIDE SEQUENCE [LARGE SCALE GENOMIC DNA]</scope>
    <source>
        <strain evidence="2">KCTC 52640</strain>
    </source>
</reference>